<feature type="chain" id="PRO_5013291953" description="Capsule assembly protein Wzi" evidence="1">
    <location>
        <begin position="25"/>
        <end position="334"/>
    </location>
</feature>
<sequence>MARPLARITAAFLAGLLLGAAARADCLDRIDRIEAHLFTHPNDRNAKALLEKLLQSPRCRPDARPATPPALLRKTAALALQWLSNPYYLPQGGRIWLTTTQQRIRLQLPTPPPAQPALRLDFAFEDVTHQRFGVLMLRQINGYSPDFRLRLGGRLAGGMWRLQAMRLYDVRSLHIGWGHPLSGTHRLTAWFGAESNADNHAFDNLQAALVYDDRHGAVHDFASIGFTHGINTDYPGRGTFSLGGGVEMSRPLALGPTLQLRTELQGERDLQDWSALLQGYGARESLILALEARLVMPRSPSGQWYLSARWARQMSNIPLFDWQAVEISLGARSR</sequence>
<protein>
    <recommendedName>
        <fullName evidence="4">Capsule assembly protein Wzi</fullName>
    </recommendedName>
</protein>
<evidence type="ECO:0000256" key="1">
    <source>
        <dbReference type="SAM" id="SignalP"/>
    </source>
</evidence>
<dbReference type="EMBL" id="FSRE01000004">
    <property type="protein sequence ID" value="SIO14926.1"/>
    <property type="molecule type" value="Genomic_DNA"/>
</dbReference>
<dbReference type="Proteomes" id="UP000198461">
    <property type="component" value="Unassembled WGS sequence"/>
</dbReference>
<proteinExistence type="predicted"/>
<name>A0A1N6H593_9GAMM</name>
<reference evidence="2 3" key="1">
    <citation type="submission" date="2016-11" db="EMBL/GenBank/DDBJ databases">
        <authorList>
            <person name="Jaros S."/>
            <person name="Januszkiewicz K."/>
            <person name="Wedrychowicz H."/>
        </authorList>
    </citation>
    <scope>NUCLEOTIDE SEQUENCE [LARGE SCALE GENOMIC DNA]</scope>
    <source>
        <strain evidence="2 3">DSM 17737</strain>
    </source>
</reference>
<keyword evidence="1" id="KW-0732">Signal</keyword>
<organism evidence="2 3">
    <name type="scientific">Sulfurivirga caldicuralii</name>
    <dbReference type="NCBI Taxonomy" id="364032"/>
    <lineage>
        <taxon>Bacteria</taxon>
        <taxon>Pseudomonadati</taxon>
        <taxon>Pseudomonadota</taxon>
        <taxon>Gammaproteobacteria</taxon>
        <taxon>Thiotrichales</taxon>
        <taxon>Piscirickettsiaceae</taxon>
        <taxon>Sulfurivirga</taxon>
    </lineage>
</organism>
<keyword evidence="3" id="KW-1185">Reference proteome</keyword>
<dbReference type="RefSeq" id="WP_074201844.1">
    <property type="nucleotide sequence ID" value="NZ_FSRE01000004.1"/>
</dbReference>
<feature type="signal peptide" evidence="1">
    <location>
        <begin position="1"/>
        <end position="24"/>
    </location>
</feature>
<dbReference type="STRING" id="364032.SAMN05443662_1564"/>
<accession>A0A1N6H593</accession>
<evidence type="ECO:0008006" key="4">
    <source>
        <dbReference type="Google" id="ProtNLM"/>
    </source>
</evidence>
<evidence type="ECO:0000313" key="2">
    <source>
        <dbReference type="EMBL" id="SIO14926.1"/>
    </source>
</evidence>
<evidence type="ECO:0000313" key="3">
    <source>
        <dbReference type="Proteomes" id="UP000198461"/>
    </source>
</evidence>
<gene>
    <name evidence="2" type="ORF">SAMN05443662_1564</name>
</gene>
<dbReference type="AlphaFoldDB" id="A0A1N6H593"/>